<organism evidence="9 10">
    <name type="scientific">Ascaris lumbricoides</name>
    <name type="common">Giant roundworm</name>
    <dbReference type="NCBI Taxonomy" id="6252"/>
    <lineage>
        <taxon>Eukaryota</taxon>
        <taxon>Metazoa</taxon>
        <taxon>Ecdysozoa</taxon>
        <taxon>Nematoda</taxon>
        <taxon>Chromadorea</taxon>
        <taxon>Rhabditida</taxon>
        <taxon>Spirurina</taxon>
        <taxon>Ascaridomorpha</taxon>
        <taxon>Ascaridoidea</taxon>
        <taxon>Ascarididae</taxon>
        <taxon>Ascaris</taxon>
    </lineage>
</organism>
<evidence type="ECO:0000256" key="3">
    <source>
        <dbReference type="ARBA" id="ARBA00022737"/>
    </source>
</evidence>
<feature type="domain" description="Cadherin" evidence="8">
    <location>
        <begin position="30"/>
        <end position="133"/>
    </location>
</feature>
<dbReference type="GO" id="GO:0007411">
    <property type="term" value="P:axon guidance"/>
    <property type="evidence" value="ECO:0007669"/>
    <property type="project" value="UniProtKB-ARBA"/>
</dbReference>
<dbReference type="PROSITE" id="PS00232">
    <property type="entry name" value="CADHERIN_1"/>
    <property type="match status" value="2"/>
</dbReference>
<evidence type="ECO:0000259" key="8">
    <source>
        <dbReference type="PROSITE" id="PS50268"/>
    </source>
</evidence>
<protein>
    <submittedName>
        <fullName evidence="10">Cadherin domain protein</fullName>
    </submittedName>
</protein>
<name>A0A0M3ILU5_ASCLU</name>
<keyword evidence="6" id="KW-0472">Membrane</keyword>
<evidence type="ECO:0000256" key="1">
    <source>
        <dbReference type="ARBA" id="ARBA00004370"/>
    </source>
</evidence>
<evidence type="ECO:0000313" key="9">
    <source>
        <dbReference type="Proteomes" id="UP000036681"/>
    </source>
</evidence>
<evidence type="ECO:0000313" key="10">
    <source>
        <dbReference type="WBParaSite" id="ALUE_0001972301-mRNA-1"/>
    </source>
</evidence>
<evidence type="ECO:0000256" key="5">
    <source>
        <dbReference type="ARBA" id="ARBA00022989"/>
    </source>
</evidence>
<dbReference type="GO" id="GO:0007156">
    <property type="term" value="P:homophilic cell adhesion via plasma membrane adhesion molecules"/>
    <property type="evidence" value="ECO:0007669"/>
    <property type="project" value="InterPro"/>
</dbReference>
<dbReference type="InterPro" id="IPR002126">
    <property type="entry name" value="Cadherin-like_dom"/>
</dbReference>
<evidence type="ECO:0000256" key="4">
    <source>
        <dbReference type="ARBA" id="ARBA00022837"/>
    </source>
</evidence>
<evidence type="ECO:0000256" key="6">
    <source>
        <dbReference type="ARBA" id="ARBA00023136"/>
    </source>
</evidence>
<proteinExistence type="predicted"/>
<dbReference type="InterPro" id="IPR015919">
    <property type="entry name" value="Cadherin-like_sf"/>
</dbReference>
<dbReference type="SMART" id="SM00112">
    <property type="entry name" value="CA"/>
    <property type="match status" value="2"/>
</dbReference>
<dbReference type="PANTHER" id="PTHR24026:SF126">
    <property type="entry name" value="PROTOCADHERIN FAT 4"/>
    <property type="match status" value="1"/>
</dbReference>
<dbReference type="WBParaSite" id="ALUE_0001972301-mRNA-1">
    <property type="protein sequence ID" value="ALUE_0001972301-mRNA-1"/>
    <property type="gene ID" value="ALUE_0001972301"/>
</dbReference>
<dbReference type="PROSITE" id="PS50268">
    <property type="entry name" value="CADHERIN_2"/>
    <property type="match status" value="2"/>
</dbReference>
<dbReference type="PRINTS" id="PR00205">
    <property type="entry name" value="CADHERIN"/>
</dbReference>
<dbReference type="SUPFAM" id="SSF49313">
    <property type="entry name" value="Cadherin-like"/>
    <property type="match status" value="2"/>
</dbReference>
<dbReference type="PANTHER" id="PTHR24026">
    <property type="entry name" value="FAT ATYPICAL CADHERIN-RELATED"/>
    <property type="match status" value="1"/>
</dbReference>
<reference evidence="10" key="1">
    <citation type="submission" date="2017-02" db="UniProtKB">
        <authorList>
            <consortium name="WormBaseParasite"/>
        </authorList>
    </citation>
    <scope>IDENTIFICATION</scope>
</reference>
<comment type="subcellular location">
    <subcellularLocation>
        <location evidence="1">Membrane</location>
    </subcellularLocation>
</comment>
<dbReference type="Pfam" id="PF00028">
    <property type="entry name" value="Cadherin"/>
    <property type="match status" value="2"/>
</dbReference>
<dbReference type="GO" id="GO:0005886">
    <property type="term" value="C:plasma membrane"/>
    <property type="evidence" value="ECO:0007669"/>
    <property type="project" value="UniProtKB-SubCell"/>
</dbReference>
<keyword evidence="3" id="KW-0677">Repeat</keyword>
<sequence>LSRVVAVGVILSARVTIDVGDENDNAPQFESSVYRLKVMEDESVGYELIRVKAVGGDEGETIDYRLEAADGIEKYFSLDSKTGSLKLAHPLDYEVFRRLSVSIVATDSGTPPLSARCAVEIEVLDINDNAPRFSQADYKVSVGENASIGTKIIQMVANDLDSEHFGRVAYSLVDESSMFTIDDDGWIAVKAKLDREKQSAYRLKVEAADGGSPALTGLTDVIVELEDVNDNAPVFAQCNMTAVVQRSFVVKITVGTVAGANS</sequence>
<keyword evidence="9" id="KW-1185">Reference proteome</keyword>
<keyword evidence="2" id="KW-0812">Transmembrane</keyword>
<dbReference type="Gene3D" id="2.60.40.60">
    <property type="entry name" value="Cadherins"/>
    <property type="match status" value="2"/>
</dbReference>
<dbReference type="FunFam" id="2.60.40.60:FF:000020">
    <property type="entry name" value="Dachsous cadherin-related 1b"/>
    <property type="match status" value="2"/>
</dbReference>
<dbReference type="AlphaFoldDB" id="A0A0M3ILU5"/>
<keyword evidence="4 7" id="KW-0106">Calcium</keyword>
<dbReference type="GO" id="GO:0005509">
    <property type="term" value="F:calcium ion binding"/>
    <property type="evidence" value="ECO:0007669"/>
    <property type="project" value="UniProtKB-UniRule"/>
</dbReference>
<evidence type="ECO:0000256" key="7">
    <source>
        <dbReference type="PROSITE-ProRule" id="PRU00043"/>
    </source>
</evidence>
<dbReference type="InterPro" id="IPR020894">
    <property type="entry name" value="Cadherin_CS"/>
</dbReference>
<dbReference type="Proteomes" id="UP000036681">
    <property type="component" value="Unplaced"/>
</dbReference>
<accession>A0A0M3ILU5</accession>
<dbReference type="CDD" id="cd11304">
    <property type="entry name" value="Cadherin_repeat"/>
    <property type="match status" value="2"/>
</dbReference>
<keyword evidence="5" id="KW-1133">Transmembrane helix</keyword>
<evidence type="ECO:0000256" key="2">
    <source>
        <dbReference type="ARBA" id="ARBA00022692"/>
    </source>
</evidence>
<feature type="domain" description="Cadherin" evidence="8">
    <location>
        <begin position="134"/>
        <end position="235"/>
    </location>
</feature>